<sequence length="365" mass="38969">MRAATRAERLLEVAHRSRSRRIEEVLCSGGAAVTPYSSVRRRSSTELRGATAWRLSPSIAVRDLPDAVRAKALDAGAPEWLASLPALVAALADEWHLEVGDAFPDPTEAYVVAVTRADGTPAVLKLLVPRRSDAARYEIAVLRLAGGVSCARLLAADEARGALLLERLGPAMSTLALPQLERLPILCDLAAAIWRPASGQRSSASPTAGLPTGAEKAEWLSGYIRRKWDLLGRPCSRAAVDQALAAAESRRAAHDPARAVLNHGDVHQWNALRAGDGFKLVDPDGVWAEPEYDLGVLMREDPVELMAGDPWARAHWLAARTGTDPRAIWEWGVAERVSTGLALTAIGLQPVAADMLAAADAIAGD</sequence>
<evidence type="ECO:0000313" key="1">
    <source>
        <dbReference type="EMBL" id="MBU2669272.1"/>
    </source>
</evidence>
<comment type="caution">
    <text evidence="1">The sequence shown here is derived from an EMBL/GenBank/DDBJ whole genome shotgun (WGS) entry which is preliminary data.</text>
</comment>
<dbReference type="InterPro" id="IPR011009">
    <property type="entry name" value="Kinase-like_dom_sf"/>
</dbReference>
<dbReference type="InterPro" id="IPR006748">
    <property type="entry name" value="NH2Glyco/OHUrea_AB-resist_kin"/>
</dbReference>
<reference evidence="1 2" key="1">
    <citation type="submission" date="2021-06" db="EMBL/GenBank/DDBJ databases">
        <title>Actinoplanes lichenicola sp. nov., and Actinoplanes ovalisporus sp. nov., isolated from lichen in Thailand.</title>
        <authorList>
            <person name="Saeng-In P."/>
            <person name="Kanchanasin P."/>
            <person name="Yuki M."/>
            <person name="Kudo T."/>
            <person name="Ohkuma M."/>
            <person name="Phongsopitanun W."/>
            <person name="Tanasupawat S."/>
        </authorList>
    </citation>
    <scope>NUCLEOTIDE SEQUENCE [LARGE SCALE GENOMIC DNA]</scope>
    <source>
        <strain evidence="1 2">NBRC 110975</strain>
    </source>
</reference>
<protein>
    <submittedName>
        <fullName evidence="1">Aminoglycoside phosphotransferase family protein</fullName>
    </submittedName>
</protein>
<dbReference type="EMBL" id="JAHKKG010000014">
    <property type="protein sequence ID" value="MBU2669272.1"/>
    <property type="molecule type" value="Genomic_DNA"/>
</dbReference>
<name>A0ABS5Z0U5_9ACTN</name>
<dbReference type="Pfam" id="PF04655">
    <property type="entry name" value="APH_6_hur"/>
    <property type="match status" value="1"/>
</dbReference>
<keyword evidence="2" id="KW-1185">Reference proteome</keyword>
<accession>A0ABS5Z0U5</accession>
<evidence type="ECO:0000313" key="2">
    <source>
        <dbReference type="Proteomes" id="UP001519654"/>
    </source>
</evidence>
<dbReference type="Gene3D" id="1.10.510.10">
    <property type="entry name" value="Transferase(Phosphotransferase) domain 1"/>
    <property type="match status" value="1"/>
</dbReference>
<organism evidence="1 2">
    <name type="scientific">Paractinoplanes bogorensis</name>
    <dbReference type="NCBI Taxonomy" id="1610840"/>
    <lineage>
        <taxon>Bacteria</taxon>
        <taxon>Bacillati</taxon>
        <taxon>Actinomycetota</taxon>
        <taxon>Actinomycetes</taxon>
        <taxon>Micromonosporales</taxon>
        <taxon>Micromonosporaceae</taxon>
        <taxon>Paractinoplanes</taxon>
    </lineage>
</organism>
<gene>
    <name evidence="1" type="ORF">KOI35_37750</name>
</gene>
<proteinExistence type="predicted"/>
<dbReference type="Proteomes" id="UP001519654">
    <property type="component" value="Unassembled WGS sequence"/>
</dbReference>
<dbReference type="SUPFAM" id="SSF56112">
    <property type="entry name" value="Protein kinase-like (PK-like)"/>
    <property type="match status" value="1"/>
</dbReference>